<dbReference type="AlphaFoldDB" id="A0ABC8S027"/>
<organism evidence="2 3">
    <name type="scientific">Ilex paraguariensis</name>
    <name type="common">yerba mate</name>
    <dbReference type="NCBI Taxonomy" id="185542"/>
    <lineage>
        <taxon>Eukaryota</taxon>
        <taxon>Viridiplantae</taxon>
        <taxon>Streptophyta</taxon>
        <taxon>Embryophyta</taxon>
        <taxon>Tracheophyta</taxon>
        <taxon>Spermatophyta</taxon>
        <taxon>Magnoliopsida</taxon>
        <taxon>eudicotyledons</taxon>
        <taxon>Gunneridae</taxon>
        <taxon>Pentapetalae</taxon>
        <taxon>asterids</taxon>
        <taxon>campanulids</taxon>
        <taxon>Aquifoliales</taxon>
        <taxon>Aquifoliaceae</taxon>
        <taxon>Ilex</taxon>
    </lineage>
</organism>
<feature type="region of interest" description="Disordered" evidence="1">
    <location>
        <begin position="1"/>
        <end position="29"/>
    </location>
</feature>
<feature type="non-terminal residue" evidence="2">
    <location>
        <position position="1"/>
    </location>
</feature>
<protein>
    <submittedName>
        <fullName evidence="2">Uncharacterized protein</fullName>
    </submittedName>
</protein>
<evidence type="ECO:0000256" key="1">
    <source>
        <dbReference type="SAM" id="MobiDB-lite"/>
    </source>
</evidence>
<proteinExistence type="predicted"/>
<comment type="caution">
    <text evidence="2">The sequence shown here is derived from an EMBL/GenBank/DDBJ whole genome shotgun (WGS) entry which is preliminary data.</text>
</comment>
<name>A0ABC8S027_9AQUA</name>
<keyword evidence="3" id="KW-1185">Reference proteome</keyword>
<dbReference type="EMBL" id="CAUOFW020002052">
    <property type="protein sequence ID" value="CAK9150560.1"/>
    <property type="molecule type" value="Genomic_DNA"/>
</dbReference>
<evidence type="ECO:0000313" key="2">
    <source>
        <dbReference type="EMBL" id="CAK9150560.1"/>
    </source>
</evidence>
<gene>
    <name evidence="2" type="ORF">ILEXP_LOCUS18716</name>
</gene>
<sequence>TLGGNSRYNHLGSLTKEMQARPASKQEERLVGGWISSTIPSPRSTPIFAKMSSLWFPSPRVCRTS</sequence>
<reference evidence="2 3" key="1">
    <citation type="submission" date="2024-02" db="EMBL/GenBank/DDBJ databases">
        <authorList>
            <person name="Vignale AGUSTIN F."/>
            <person name="Sosa J E."/>
            <person name="Modenutti C."/>
        </authorList>
    </citation>
    <scope>NUCLEOTIDE SEQUENCE [LARGE SCALE GENOMIC DNA]</scope>
</reference>
<evidence type="ECO:0000313" key="3">
    <source>
        <dbReference type="Proteomes" id="UP001642360"/>
    </source>
</evidence>
<accession>A0ABC8S027</accession>
<dbReference type="Proteomes" id="UP001642360">
    <property type="component" value="Unassembled WGS sequence"/>
</dbReference>